<dbReference type="Proteomes" id="UP000037510">
    <property type="component" value="Unassembled WGS sequence"/>
</dbReference>
<accession>A0A0L7LH86</accession>
<dbReference type="PANTHER" id="PTHR43975:SF2">
    <property type="entry name" value="EG:BACR7A4.14 PROTEIN-RELATED"/>
    <property type="match status" value="1"/>
</dbReference>
<dbReference type="OrthoDB" id="47007at2759"/>
<proteinExistence type="predicted"/>
<dbReference type="InterPro" id="IPR036291">
    <property type="entry name" value="NAD(P)-bd_dom_sf"/>
</dbReference>
<dbReference type="Gene3D" id="3.40.50.720">
    <property type="entry name" value="NAD(P)-binding Rossmann-like Domain"/>
    <property type="match status" value="1"/>
</dbReference>
<dbReference type="Pfam" id="PF13561">
    <property type="entry name" value="adh_short_C2"/>
    <property type="match status" value="1"/>
</dbReference>
<dbReference type="FunFam" id="3.40.50.720:FF:000084">
    <property type="entry name" value="Short-chain dehydrogenase reductase"/>
    <property type="match status" value="1"/>
</dbReference>
<sequence length="261" mass="27366">MSFQNKVVLVTGASSGIGAATAIAFAAEGARVAIVGRNEKKLAVTAEQCEKKGSKPLFIAADVTKDEDVIRIMKDTINHFGKLDVLVNNAGIAPNASILAPDAMDTFDKTMTTNLRSVVHLTHLAAPYLVESKGNIVNVSSIAALSVVVNYSSAYSTSKAGLDHFTRCVALELAAKGVRVNTVNPGPVKTDILESAGVTAEQRDAMMAAVSKMVPLGRVGEPEEIADVILFLASDKAKSVTGSTYVSDNGMVMNGIMQIPE</sequence>
<keyword evidence="1" id="KW-0560">Oxidoreductase</keyword>
<keyword evidence="3" id="KW-1185">Reference proteome</keyword>
<dbReference type="PROSITE" id="PS00061">
    <property type="entry name" value="ADH_SHORT"/>
    <property type="match status" value="1"/>
</dbReference>
<dbReference type="SUPFAM" id="SSF51735">
    <property type="entry name" value="NAD(P)-binding Rossmann-fold domains"/>
    <property type="match status" value="1"/>
</dbReference>
<evidence type="ECO:0000313" key="2">
    <source>
        <dbReference type="EMBL" id="KOB74729.1"/>
    </source>
</evidence>
<dbReference type="PANTHER" id="PTHR43975">
    <property type="entry name" value="ZGC:101858"/>
    <property type="match status" value="1"/>
</dbReference>
<dbReference type="GO" id="GO:0016491">
    <property type="term" value="F:oxidoreductase activity"/>
    <property type="evidence" value="ECO:0007669"/>
    <property type="project" value="UniProtKB-KW"/>
</dbReference>
<dbReference type="STRING" id="104452.A0A0L7LH86"/>
<organism evidence="2 3">
    <name type="scientific">Operophtera brumata</name>
    <name type="common">Winter moth</name>
    <name type="synonym">Phalaena brumata</name>
    <dbReference type="NCBI Taxonomy" id="104452"/>
    <lineage>
        <taxon>Eukaryota</taxon>
        <taxon>Metazoa</taxon>
        <taxon>Ecdysozoa</taxon>
        <taxon>Arthropoda</taxon>
        <taxon>Hexapoda</taxon>
        <taxon>Insecta</taxon>
        <taxon>Pterygota</taxon>
        <taxon>Neoptera</taxon>
        <taxon>Endopterygota</taxon>
        <taxon>Lepidoptera</taxon>
        <taxon>Glossata</taxon>
        <taxon>Ditrysia</taxon>
        <taxon>Geometroidea</taxon>
        <taxon>Geometridae</taxon>
        <taxon>Larentiinae</taxon>
        <taxon>Operophtera</taxon>
    </lineage>
</organism>
<gene>
    <name evidence="2" type="ORF">OBRU01_08955</name>
</gene>
<reference evidence="2 3" key="1">
    <citation type="journal article" date="2015" name="Genome Biol. Evol.">
        <title>The genome of winter moth (Operophtera brumata) provides a genomic perspective on sexual dimorphism and phenology.</title>
        <authorList>
            <person name="Derks M.F."/>
            <person name="Smit S."/>
            <person name="Salis L."/>
            <person name="Schijlen E."/>
            <person name="Bossers A."/>
            <person name="Mateman C."/>
            <person name="Pijl A.S."/>
            <person name="de Ridder D."/>
            <person name="Groenen M.A."/>
            <person name="Visser M.E."/>
            <person name="Megens H.J."/>
        </authorList>
    </citation>
    <scope>NUCLEOTIDE SEQUENCE [LARGE SCALE GENOMIC DNA]</scope>
    <source>
        <strain evidence="2">WM2013NL</strain>
        <tissue evidence="2">Head and thorax</tissue>
    </source>
</reference>
<dbReference type="PRINTS" id="PR00081">
    <property type="entry name" value="GDHRDH"/>
</dbReference>
<evidence type="ECO:0000256" key="1">
    <source>
        <dbReference type="ARBA" id="ARBA00023002"/>
    </source>
</evidence>
<dbReference type="NCBIfam" id="NF005559">
    <property type="entry name" value="PRK07231.1"/>
    <property type="match status" value="1"/>
</dbReference>
<name>A0A0L7LH86_OPEBR</name>
<dbReference type="InterPro" id="IPR020904">
    <property type="entry name" value="Sc_DH/Rdtase_CS"/>
</dbReference>
<dbReference type="PRINTS" id="PR00080">
    <property type="entry name" value="SDRFAMILY"/>
</dbReference>
<dbReference type="EMBL" id="JTDY01001151">
    <property type="protein sequence ID" value="KOB74729.1"/>
    <property type="molecule type" value="Genomic_DNA"/>
</dbReference>
<protein>
    <submittedName>
        <fullName evidence="2">Hydroxybutyrate dehydrogenase</fullName>
    </submittedName>
</protein>
<evidence type="ECO:0000313" key="3">
    <source>
        <dbReference type="Proteomes" id="UP000037510"/>
    </source>
</evidence>
<dbReference type="InterPro" id="IPR002347">
    <property type="entry name" value="SDR_fam"/>
</dbReference>
<comment type="caution">
    <text evidence="2">The sequence shown here is derived from an EMBL/GenBank/DDBJ whole genome shotgun (WGS) entry which is preliminary data.</text>
</comment>
<dbReference type="AlphaFoldDB" id="A0A0L7LH86"/>